<dbReference type="Gene3D" id="1.10.3210.10">
    <property type="entry name" value="Hypothetical protein af1432"/>
    <property type="match status" value="1"/>
</dbReference>
<dbReference type="Pfam" id="PF01966">
    <property type="entry name" value="HD"/>
    <property type="match status" value="1"/>
</dbReference>
<dbReference type="Proteomes" id="UP000288929">
    <property type="component" value="Chromosome"/>
</dbReference>
<evidence type="ECO:0000313" key="2">
    <source>
        <dbReference type="Proteomes" id="UP000288929"/>
    </source>
</evidence>
<dbReference type="EMBL" id="CP035299">
    <property type="protein sequence ID" value="QAU53273.1"/>
    <property type="molecule type" value="Genomic_DNA"/>
</dbReference>
<accession>A0A410WBC0</accession>
<dbReference type="SUPFAM" id="SSF109604">
    <property type="entry name" value="HD-domain/PDEase-like"/>
    <property type="match status" value="1"/>
</dbReference>
<dbReference type="OrthoDB" id="3267933at2"/>
<dbReference type="InterPro" id="IPR006674">
    <property type="entry name" value="HD_domain"/>
</dbReference>
<keyword evidence="2" id="KW-1185">Reference proteome</keyword>
<organism evidence="1 2">
    <name type="scientific">Corynebacterium pelargi</name>
    <dbReference type="NCBI Taxonomy" id="1471400"/>
    <lineage>
        <taxon>Bacteria</taxon>
        <taxon>Bacillati</taxon>
        <taxon>Actinomycetota</taxon>
        <taxon>Actinomycetes</taxon>
        <taxon>Mycobacteriales</taxon>
        <taxon>Corynebacteriaceae</taxon>
        <taxon>Corynebacterium</taxon>
    </lineage>
</organism>
<proteinExistence type="predicted"/>
<name>A0A410WBC0_9CORY</name>
<gene>
    <name evidence="1" type="ORF">CPELA_10110</name>
</gene>
<protein>
    <submittedName>
        <fullName evidence="1">Uncharacterized protein</fullName>
    </submittedName>
</protein>
<dbReference type="AlphaFoldDB" id="A0A410WBC0"/>
<evidence type="ECO:0000313" key="1">
    <source>
        <dbReference type="EMBL" id="QAU53273.1"/>
    </source>
</evidence>
<dbReference type="KEGG" id="cpeg:CPELA_10110"/>
<reference evidence="1 2" key="1">
    <citation type="submission" date="2019-01" db="EMBL/GenBank/DDBJ databases">
        <authorList>
            <person name="Ruckert C."/>
            <person name="Busche T."/>
            <person name="Kalinowski J."/>
        </authorList>
    </citation>
    <scope>NUCLEOTIDE SEQUENCE [LARGE SCALE GENOMIC DNA]</scope>
    <source>
        <strain evidence="1 2">136/3</strain>
    </source>
</reference>
<dbReference type="RefSeq" id="WP_128890588.1">
    <property type="nucleotide sequence ID" value="NZ_BMCX01000002.1"/>
</dbReference>
<sequence length="166" mass="18424">MPDQTDPTPASSADAIGISDDRLLHLRAVGRRAAELSRELFNFPPEKQRAMFVLGFLHDIGYEYATDQRQHEHLGGNLLGCMGLDGWQVVHDHGDPDIADMSDELIILNIADMQTDGRGNHVTAEERLADIASRYGKDSEQFVRATRLTDNLRSQLAARGKNAETI</sequence>